<sequence length="370" mass="43485">MDSASLPALRTDADLKLKVENRKKNVFVTQLEEHREQKDEHIKHIPVITQGSSGLLETGVNTLQSTLVLKKRVEVDELNAQLMDKRQQVHDCMKILRERRAQLQQRQMETKHRAAKFDKFVEENEVKRRRALKKFQMEKQQNELKEKEKTELSTQLQDLQARRLYLKERVNKYKIFEEFLMKSLDLLPDNYLGYRTDLVMPIIRRYETLSISRQDLLQQLNSLTDELKTSQNQLEALKHQHNTYKLTTNQELSERQTQLDQMNEKNKQLEMTLQMHMAQSRDQVEEAGNILIAVRNLGEQCYLSHYGPLDSMDTVTMMDMIKEFIVEKADLERRATRLTDNSAATAKKNLSGRIQLKSRSSRSTARKTPQ</sequence>
<evidence type="ECO:0000256" key="1">
    <source>
        <dbReference type="ARBA" id="ARBA00023054"/>
    </source>
</evidence>
<evidence type="ECO:0000256" key="3">
    <source>
        <dbReference type="SAM" id="MobiDB-lite"/>
    </source>
</evidence>
<proteinExistence type="predicted"/>
<dbReference type="PANTHER" id="PTHR21683:SF18">
    <property type="entry name" value="COILED-COIL DOMAIN-CONTAINING PROTEIN 42 HOMOLOG"/>
    <property type="match status" value="1"/>
</dbReference>
<dbReference type="Proteomes" id="UP001479290">
    <property type="component" value="Unassembled WGS sequence"/>
</dbReference>
<feature type="coiled-coil region" evidence="2">
    <location>
        <begin position="206"/>
        <end position="279"/>
    </location>
</feature>
<gene>
    <name evidence="5" type="ORF">ABG768_009471</name>
</gene>
<keyword evidence="6" id="KW-1185">Reference proteome</keyword>
<evidence type="ECO:0000259" key="4">
    <source>
        <dbReference type="Pfam" id="PF13863"/>
    </source>
</evidence>
<keyword evidence="1 2" id="KW-0175">Coiled coil</keyword>
<evidence type="ECO:0000313" key="5">
    <source>
        <dbReference type="EMBL" id="KAK9959341.1"/>
    </source>
</evidence>
<feature type="domain" description="DUF4200" evidence="4">
    <location>
        <begin position="69"/>
        <end position="183"/>
    </location>
</feature>
<name>A0AAW1ZD05_CULAL</name>
<accession>A0AAW1ZD05</accession>
<dbReference type="EMBL" id="JAWDJR010000017">
    <property type="protein sequence ID" value="KAK9959341.1"/>
    <property type="molecule type" value="Genomic_DNA"/>
</dbReference>
<dbReference type="Pfam" id="PF13863">
    <property type="entry name" value="DUF4200"/>
    <property type="match status" value="1"/>
</dbReference>
<protein>
    <recommendedName>
        <fullName evidence="4">DUF4200 domain-containing protein</fullName>
    </recommendedName>
</protein>
<feature type="coiled-coil region" evidence="2">
    <location>
        <begin position="68"/>
        <end position="162"/>
    </location>
</feature>
<dbReference type="InterPro" id="IPR051147">
    <property type="entry name" value="CFAP_domain-containing"/>
</dbReference>
<reference evidence="5 6" key="1">
    <citation type="submission" date="2024-05" db="EMBL/GenBank/DDBJ databases">
        <title>A high-quality chromosomal-level genome assembly of Topmouth culter (Culter alburnus).</title>
        <authorList>
            <person name="Zhao H."/>
        </authorList>
    </citation>
    <scope>NUCLEOTIDE SEQUENCE [LARGE SCALE GENOMIC DNA]</scope>
    <source>
        <strain evidence="5">CATC2023</strain>
        <tissue evidence="5">Muscle</tissue>
    </source>
</reference>
<dbReference type="AlphaFoldDB" id="A0AAW1ZD05"/>
<feature type="region of interest" description="Disordered" evidence="3">
    <location>
        <begin position="343"/>
        <end position="370"/>
    </location>
</feature>
<dbReference type="InterPro" id="IPR025252">
    <property type="entry name" value="DUF4200"/>
</dbReference>
<evidence type="ECO:0000313" key="6">
    <source>
        <dbReference type="Proteomes" id="UP001479290"/>
    </source>
</evidence>
<dbReference type="PANTHER" id="PTHR21683">
    <property type="entry name" value="COILED-COIL DOMAIN-CONTAINING PROTEIN 42 LIKE-2-LIKE-RELATED"/>
    <property type="match status" value="1"/>
</dbReference>
<evidence type="ECO:0000256" key="2">
    <source>
        <dbReference type="SAM" id="Coils"/>
    </source>
</evidence>
<dbReference type="GO" id="GO:0005856">
    <property type="term" value="C:cytoskeleton"/>
    <property type="evidence" value="ECO:0007669"/>
    <property type="project" value="UniProtKB-ARBA"/>
</dbReference>
<comment type="caution">
    <text evidence="5">The sequence shown here is derived from an EMBL/GenBank/DDBJ whole genome shotgun (WGS) entry which is preliminary data.</text>
</comment>
<organism evidence="5 6">
    <name type="scientific">Culter alburnus</name>
    <name type="common">Topmouth culter</name>
    <dbReference type="NCBI Taxonomy" id="194366"/>
    <lineage>
        <taxon>Eukaryota</taxon>
        <taxon>Metazoa</taxon>
        <taxon>Chordata</taxon>
        <taxon>Craniata</taxon>
        <taxon>Vertebrata</taxon>
        <taxon>Euteleostomi</taxon>
        <taxon>Actinopterygii</taxon>
        <taxon>Neopterygii</taxon>
        <taxon>Teleostei</taxon>
        <taxon>Ostariophysi</taxon>
        <taxon>Cypriniformes</taxon>
        <taxon>Xenocyprididae</taxon>
        <taxon>Xenocypridinae</taxon>
        <taxon>Culter</taxon>
    </lineage>
</organism>